<gene>
    <name evidence="1" type="ORF">AVDCRST_MAG90-3226</name>
</gene>
<dbReference type="PANTHER" id="PTHR40106:SF1">
    <property type="entry name" value="INNER MEMBRANE PROTEIN RCLC"/>
    <property type="match status" value="1"/>
</dbReference>
<dbReference type="GO" id="GO:1901530">
    <property type="term" value="P:response to hypochlorite"/>
    <property type="evidence" value="ECO:0007669"/>
    <property type="project" value="TreeGrafter"/>
</dbReference>
<dbReference type="InterPro" id="IPR007339">
    <property type="entry name" value="RclC-like"/>
</dbReference>
<evidence type="ECO:0008006" key="2">
    <source>
        <dbReference type="Google" id="ProtNLM"/>
    </source>
</evidence>
<accession>A0A6J4MN76</accession>
<sequence length="178" mass="18094">MRPALTSAIGRDSGRVDVTVRSIAPIVERTGRAVALGGAVLALSIFGAAKFTQGEIDELKPLIGGTPWLAWLPPAFGDAGTSYLLGVVELSTAALLIASPWSPRAGVAGGALGALTFAATTSLLVSAPEPIWEAEPGSAPLPSSLGSFVLKDVALLGIALTVLGESLARVAQERSRPE</sequence>
<dbReference type="Pfam" id="PF04224">
    <property type="entry name" value="DUF417"/>
    <property type="match status" value="1"/>
</dbReference>
<organism evidence="1">
    <name type="scientific">uncultured Microvirga sp</name>
    <dbReference type="NCBI Taxonomy" id="412392"/>
    <lineage>
        <taxon>Bacteria</taxon>
        <taxon>Pseudomonadati</taxon>
        <taxon>Pseudomonadota</taxon>
        <taxon>Alphaproteobacteria</taxon>
        <taxon>Hyphomicrobiales</taxon>
        <taxon>Methylobacteriaceae</taxon>
        <taxon>Microvirga</taxon>
        <taxon>environmental samples</taxon>
    </lineage>
</organism>
<reference evidence="1" key="1">
    <citation type="submission" date="2020-02" db="EMBL/GenBank/DDBJ databases">
        <authorList>
            <person name="Meier V. D."/>
        </authorList>
    </citation>
    <scope>NUCLEOTIDE SEQUENCE</scope>
    <source>
        <strain evidence="1">AVDCRST_MAG90</strain>
    </source>
</reference>
<evidence type="ECO:0000313" key="1">
    <source>
        <dbReference type="EMBL" id="CAA9364114.1"/>
    </source>
</evidence>
<dbReference type="EMBL" id="CADCUC010000686">
    <property type="protein sequence ID" value="CAA9364114.1"/>
    <property type="molecule type" value="Genomic_DNA"/>
</dbReference>
<dbReference type="AlphaFoldDB" id="A0A6J4MN76"/>
<name>A0A6J4MN76_9HYPH</name>
<proteinExistence type="predicted"/>
<protein>
    <recommendedName>
        <fullName evidence="2">Membrane protein ykgB</fullName>
    </recommendedName>
</protein>
<dbReference type="GO" id="GO:0005886">
    <property type="term" value="C:plasma membrane"/>
    <property type="evidence" value="ECO:0007669"/>
    <property type="project" value="TreeGrafter"/>
</dbReference>
<dbReference type="PANTHER" id="PTHR40106">
    <property type="entry name" value="INNER MEMBRANE PROTEIN RCLC"/>
    <property type="match status" value="1"/>
</dbReference>